<organism evidence="2 3">
    <name type="scientific">Clavelina lepadiformis</name>
    <name type="common">Light-bulb sea squirt</name>
    <name type="synonym">Ascidia lepadiformis</name>
    <dbReference type="NCBI Taxonomy" id="159417"/>
    <lineage>
        <taxon>Eukaryota</taxon>
        <taxon>Metazoa</taxon>
        <taxon>Chordata</taxon>
        <taxon>Tunicata</taxon>
        <taxon>Ascidiacea</taxon>
        <taxon>Aplousobranchia</taxon>
        <taxon>Clavelinidae</taxon>
        <taxon>Clavelina</taxon>
    </lineage>
</organism>
<feature type="region of interest" description="Disordered" evidence="1">
    <location>
        <begin position="189"/>
        <end position="223"/>
    </location>
</feature>
<evidence type="ECO:0000313" key="3">
    <source>
        <dbReference type="Proteomes" id="UP001642483"/>
    </source>
</evidence>
<feature type="compositionally biased region" description="Polar residues" evidence="1">
    <location>
        <begin position="212"/>
        <end position="223"/>
    </location>
</feature>
<feature type="region of interest" description="Disordered" evidence="1">
    <location>
        <begin position="250"/>
        <end position="270"/>
    </location>
</feature>
<accession>A0ABP0GKV8</accession>
<dbReference type="EMBL" id="CAWYQH010000130">
    <property type="protein sequence ID" value="CAK8692247.1"/>
    <property type="molecule type" value="Genomic_DNA"/>
</dbReference>
<proteinExistence type="predicted"/>
<reference evidence="2 3" key="1">
    <citation type="submission" date="2024-02" db="EMBL/GenBank/DDBJ databases">
        <authorList>
            <person name="Daric V."/>
            <person name="Darras S."/>
        </authorList>
    </citation>
    <scope>NUCLEOTIDE SEQUENCE [LARGE SCALE GENOMIC DNA]</scope>
</reference>
<evidence type="ECO:0000313" key="2">
    <source>
        <dbReference type="EMBL" id="CAK8692247.1"/>
    </source>
</evidence>
<evidence type="ECO:0000256" key="1">
    <source>
        <dbReference type="SAM" id="MobiDB-lite"/>
    </source>
</evidence>
<gene>
    <name evidence="2" type="ORF">CVLEPA_LOCUS24973</name>
</gene>
<comment type="caution">
    <text evidence="2">The sequence shown here is derived from an EMBL/GenBank/DDBJ whole genome shotgun (WGS) entry which is preliminary data.</text>
</comment>
<keyword evidence="3" id="KW-1185">Reference proteome</keyword>
<name>A0ABP0GKV8_CLALP</name>
<dbReference type="Proteomes" id="UP001642483">
    <property type="component" value="Unassembled WGS sequence"/>
</dbReference>
<protein>
    <submittedName>
        <fullName evidence="2">Uncharacterized protein</fullName>
    </submittedName>
</protein>
<sequence>MVVMSKQKPEFLAAAEKTPEHEIEVKEFDEKATSVVGQAATLYNFGYTAKEVIEKFQLFCYNYSTLGDAIYALLKRDKLLKKKYRFITTPVTYQMLARPTLQDRPSAVRSAMLAMHKYTKDGRYKSVADAIEELLFGPEAKKMASVGMNTTMHGDETSSGFQYTMLSDVEQEALCKIADVVFVRLSTMENEKTRRSKKPTTSKKSNSPSGKVHTSPSSKSDNFVAAQSKQYSLQRDPDYSPTGQKQLVWQKTMKVKSESDDSGTSPRDVTHLHNPFVEPFILPPDIEMLTPLKRLISGYEVPDVTTSKIKEAVLQYNENSDKTLFMLNCFDLLPNNIAMFYSGTDSISDFYFNTPSYDENEMDTT</sequence>